<dbReference type="SUPFAM" id="SSF56112">
    <property type="entry name" value="Protein kinase-like (PK-like)"/>
    <property type="match status" value="1"/>
</dbReference>
<dbReference type="RefSeq" id="WP_168910991.1">
    <property type="nucleotide sequence ID" value="NZ_JABACI010000001.1"/>
</dbReference>
<dbReference type="EC" id="2.7.11.1" evidence="1"/>
<evidence type="ECO:0000256" key="4">
    <source>
        <dbReference type="ARBA" id="ARBA00022741"/>
    </source>
</evidence>
<dbReference type="EMBL" id="JABACI010000001">
    <property type="protein sequence ID" value="NLP82486.1"/>
    <property type="molecule type" value="Genomic_DNA"/>
</dbReference>
<gene>
    <name evidence="8" type="ORF">HF576_01360</name>
</gene>
<dbReference type="GO" id="GO:0004674">
    <property type="term" value="F:protein serine/threonine kinase activity"/>
    <property type="evidence" value="ECO:0007669"/>
    <property type="project" value="UniProtKB-KW"/>
</dbReference>
<evidence type="ECO:0000256" key="3">
    <source>
        <dbReference type="ARBA" id="ARBA00022679"/>
    </source>
</evidence>
<dbReference type="PROSITE" id="PS50011">
    <property type="entry name" value="PROTEIN_KINASE_DOM"/>
    <property type="match status" value="1"/>
</dbReference>
<comment type="caution">
    <text evidence="8">The sequence shown here is derived from an EMBL/GenBank/DDBJ whole genome shotgun (WGS) entry which is preliminary data.</text>
</comment>
<evidence type="ECO:0000256" key="6">
    <source>
        <dbReference type="ARBA" id="ARBA00022840"/>
    </source>
</evidence>
<name>A0ABX1K645_9MICO</name>
<dbReference type="Proteomes" id="UP001429745">
    <property type="component" value="Unassembled WGS sequence"/>
</dbReference>
<protein>
    <recommendedName>
        <fullName evidence="1">non-specific serine/threonine protein kinase</fullName>
        <ecNumber evidence="1">2.7.11.1</ecNumber>
    </recommendedName>
</protein>
<keyword evidence="5 8" id="KW-0418">Kinase</keyword>
<proteinExistence type="predicted"/>
<dbReference type="Gene3D" id="1.10.510.10">
    <property type="entry name" value="Transferase(Phosphotransferase) domain 1"/>
    <property type="match status" value="1"/>
</dbReference>
<dbReference type="PANTHER" id="PTHR43289">
    <property type="entry name" value="MITOGEN-ACTIVATED PROTEIN KINASE KINASE KINASE 20-RELATED"/>
    <property type="match status" value="1"/>
</dbReference>
<keyword evidence="4" id="KW-0547">Nucleotide-binding</keyword>
<dbReference type="InterPro" id="IPR011009">
    <property type="entry name" value="Kinase-like_dom_sf"/>
</dbReference>
<evidence type="ECO:0000256" key="1">
    <source>
        <dbReference type="ARBA" id="ARBA00012513"/>
    </source>
</evidence>
<dbReference type="PANTHER" id="PTHR43289:SF6">
    <property type="entry name" value="SERINE_THREONINE-PROTEIN KINASE NEKL-3"/>
    <property type="match status" value="1"/>
</dbReference>
<keyword evidence="9" id="KW-1185">Reference proteome</keyword>
<evidence type="ECO:0000259" key="7">
    <source>
        <dbReference type="PROSITE" id="PS50011"/>
    </source>
</evidence>
<keyword evidence="3" id="KW-0808">Transferase</keyword>
<sequence length="440" mass="47738">MPLLIGGRYEVLDEIDSGGFGEVYKARDTAAGAGATTLALKILRLERLSDPGAVSRFKREIKFGVKLPHPNLMPLLDHGDDGGTLWFVMPFADGGTLTSAVPKGGFDPAGVLSVLVPVASAVEFLHANGALHRDISSNNILRSGSEWMLSDLGLSVSSLIPTSYLTSTDVAGLGHVGYVAPEQRAALKNAITRSDIYSLGKLVQFLSEGVWPEHLPNSAGPFAAVIGQATRTHPQHRYATVRDLVDAVRVVATAPPVTGTVADRVEDILKTPRHRLAAKGVEIAGLINNLDPHDEYDRKHIQELLRAASQTAWKFAFDTNPDQALLAIDTAAEAIYDEAEFRKLDGLLQGMLNADRAIDTPQVRHRVVATLAHVGSSNDQWSYRRRLVELLIDRTPAHRMQATLSGFREAGKDAAQWVLLDARLDVLPNPLRGWLADFIA</sequence>
<feature type="domain" description="Protein kinase" evidence="7">
    <location>
        <begin position="9"/>
        <end position="314"/>
    </location>
</feature>
<evidence type="ECO:0000256" key="5">
    <source>
        <dbReference type="ARBA" id="ARBA00022777"/>
    </source>
</evidence>
<keyword evidence="6" id="KW-0067">ATP-binding</keyword>
<dbReference type="CDD" id="cd14014">
    <property type="entry name" value="STKc_PknB_like"/>
    <property type="match status" value="1"/>
</dbReference>
<dbReference type="Gene3D" id="3.30.200.20">
    <property type="entry name" value="Phosphorylase Kinase, domain 1"/>
    <property type="match status" value="1"/>
</dbReference>
<evidence type="ECO:0000313" key="9">
    <source>
        <dbReference type="Proteomes" id="UP001429745"/>
    </source>
</evidence>
<keyword evidence="2 8" id="KW-0723">Serine/threonine-protein kinase</keyword>
<reference evidence="8 9" key="1">
    <citation type="submission" date="2020-04" db="EMBL/GenBank/DDBJ databases">
        <title>CFH 90308 Microbacterium sp.</title>
        <authorList>
            <person name="Nie G."/>
            <person name="Ming H."/>
            <person name="Xia T."/>
        </authorList>
    </citation>
    <scope>NUCLEOTIDE SEQUENCE [LARGE SCALE GENOMIC DNA]</scope>
    <source>
        <strain evidence="8 9">CFH 90308</strain>
    </source>
</reference>
<accession>A0ABX1K645</accession>
<evidence type="ECO:0000313" key="8">
    <source>
        <dbReference type="EMBL" id="NLP82486.1"/>
    </source>
</evidence>
<organism evidence="8 9">
    <name type="scientific">Microbacterium salsuginis</name>
    <dbReference type="NCBI Taxonomy" id="2722803"/>
    <lineage>
        <taxon>Bacteria</taxon>
        <taxon>Bacillati</taxon>
        <taxon>Actinomycetota</taxon>
        <taxon>Actinomycetes</taxon>
        <taxon>Micrococcales</taxon>
        <taxon>Microbacteriaceae</taxon>
        <taxon>Microbacterium</taxon>
    </lineage>
</organism>
<evidence type="ECO:0000256" key="2">
    <source>
        <dbReference type="ARBA" id="ARBA00022527"/>
    </source>
</evidence>
<dbReference type="Pfam" id="PF00069">
    <property type="entry name" value="Pkinase"/>
    <property type="match status" value="1"/>
</dbReference>
<dbReference type="InterPro" id="IPR000719">
    <property type="entry name" value="Prot_kinase_dom"/>
</dbReference>